<evidence type="ECO:0000256" key="1">
    <source>
        <dbReference type="ARBA" id="ARBA00022741"/>
    </source>
</evidence>
<gene>
    <name evidence="4" type="ORF">RJ639_043369</name>
</gene>
<evidence type="ECO:0000259" key="3">
    <source>
        <dbReference type="PROSITE" id="PS50011"/>
    </source>
</evidence>
<evidence type="ECO:0000313" key="5">
    <source>
        <dbReference type="Proteomes" id="UP001188597"/>
    </source>
</evidence>
<dbReference type="EMBL" id="JAVXUP010000604">
    <property type="protein sequence ID" value="KAK3024411.1"/>
    <property type="molecule type" value="Genomic_DNA"/>
</dbReference>
<dbReference type="AlphaFoldDB" id="A0AA88WB77"/>
<dbReference type="Proteomes" id="UP001188597">
    <property type="component" value="Unassembled WGS sequence"/>
</dbReference>
<proteinExistence type="predicted"/>
<accession>A0AA88WB77</accession>
<dbReference type="InterPro" id="IPR050528">
    <property type="entry name" value="L-type_Lectin-RKs"/>
</dbReference>
<dbReference type="Gene3D" id="1.10.510.10">
    <property type="entry name" value="Transferase(Phosphotransferase) domain 1"/>
    <property type="match status" value="1"/>
</dbReference>
<protein>
    <recommendedName>
        <fullName evidence="3">Protein kinase domain-containing protein</fullName>
    </recommendedName>
</protein>
<comment type="caution">
    <text evidence="4">The sequence shown here is derived from an EMBL/GenBank/DDBJ whole genome shotgun (WGS) entry which is preliminary data.</text>
</comment>
<evidence type="ECO:0000256" key="2">
    <source>
        <dbReference type="ARBA" id="ARBA00022840"/>
    </source>
</evidence>
<dbReference type="GO" id="GO:0004672">
    <property type="term" value="F:protein kinase activity"/>
    <property type="evidence" value="ECO:0007669"/>
    <property type="project" value="InterPro"/>
</dbReference>
<name>A0AA88WB77_9ASTE</name>
<keyword evidence="1" id="KW-0547">Nucleotide-binding</keyword>
<dbReference type="Pfam" id="PF00069">
    <property type="entry name" value="Pkinase"/>
    <property type="match status" value="1"/>
</dbReference>
<dbReference type="InterPro" id="IPR000719">
    <property type="entry name" value="Prot_kinase_dom"/>
</dbReference>
<dbReference type="PANTHER" id="PTHR27007">
    <property type="match status" value="1"/>
</dbReference>
<evidence type="ECO:0000313" key="4">
    <source>
        <dbReference type="EMBL" id="KAK3024411.1"/>
    </source>
</evidence>
<keyword evidence="5" id="KW-1185">Reference proteome</keyword>
<dbReference type="GO" id="GO:0005524">
    <property type="term" value="F:ATP binding"/>
    <property type="evidence" value="ECO:0007669"/>
    <property type="project" value="UniProtKB-KW"/>
</dbReference>
<organism evidence="4 5">
    <name type="scientific">Escallonia herrerae</name>
    <dbReference type="NCBI Taxonomy" id="1293975"/>
    <lineage>
        <taxon>Eukaryota</taxon>
        <taxon>Viridiplantae</taxon>
        <taxon>Streptophyta</taxon>
        <taxon>Embryophyta</taxon>
        <taxon>Tracheophyta</taxon>
        <taxon>Spermatophyta</taxon>
        <taxon>Magnoliopsida</taxon>
        <taxon>eudicotyledons</taxon>
        <taxon>Gunneridae</taxon>
        <taxon>Pentapetalae</taxon>
        <taxon>asterids</taxon>
        <taxon>campanulids</taxon>
        <taxon>Escalloniales</taxon>
        <taxon>Escalloniaceae</taxon>
        <taxon>Escallonia</taxon>
    </lineage>
</organism>
<dbReference type="InterPro" id="IPR011009">
    <property type="entry name" value="Kinase-like_dom_sf"/>
</dbReference>
<keyword evidence="2" id="KW-0067">ATP-binding</keyword>
<dbReference type="SUPFAM" id="SSF56112">
    <property type="entry name" value="Protein kinase-like (PK-like)"/>
    <property type="match status" value="1"/>
</dbReference>
<reference evidence="4" key="1">
    <citation type="submission" date="2022-12" db="EMBL/GenBank/DDBJ databases">
        <title>Draft genome assemblies for two species of Escallonia (Escalloniales).</title>
        <authorList>
            <person name="Chanderbali A."/>
            <person name="Dervinis C."/>
            <person name="Anghel I."/>
            <person name="Soltis D."/>
            <person name="Soltis P."/>
            <person name="Zapata F."/>
        </authorList>
    </citation>
    <scope>NUCLEOTIDE SEQUENCE</scope>
    <source>
        <strain evidence="4">UCBG64.0493</strain>
        <tissue evidence="4">Leaf</tissue>
    </source>
</reference>
<dbReference type="PROSITE" id="PS50011">
    <property type="entry name" value="PROTEIN_KINASE_DOM"/>
    <property type="match status" value="1"/>
</dbReference>
<feature type="domain" description="Protein kinase" evidence="3">
    <location>
        <begin position="1"/>
        <end position="99"/>
    </location>
</feature>
<sequence length="99" mass="11334">MAVAVKISRGSRQGKKVYVTDVWHLPLLYLHEEWKQCVVHRNIKSSNIMLDSSFNMKLDDFGLARVMDSELSRQTTGLSGPLEYLARKSLMFIALGRLH</sequence>